<accession>A0A916TSJ2</accession>
<sequence length="345" mass="39487">MLEHDYTAADRLLHRLALGLPAVAELSFDLDQRGNGATEKAVGDLHHVFVTGLARAGTTVLLRHLHRSGPFRSLTYRDMPFVLAPQLWKRFSSRWQQRREERLRAHGDRIMVSADSPEAFDEVFWRIFTGPDYIRPEGLAPYQPDEAVLARFRSYIAAILASGDPGQQRYLSKNNNNILRLPALRDALPEALFVIPFRHPADQASSLHRQHALFCRMQGETPFVRSYMDWLAHHEFGQGHRPFLFGGGPPGDLAPQSPDYWLEMWTRTHEALAGDVHERNVFVCYEELCTNADVWNRLTWRLDLPRTARPDFSLARKQADAFDPARLRRAEAVYQELRLRASAGG</sequence>
<proteinExistence type="predicted"/>
<reference evidence="1" key="1">
    <citation type="journal article" date="2014" name="Int. J. Syst. Evol. Microbiol.">
        <title>Complete genome sequence of Corynebacterium casei LMG S-19264T (=DSM 44701T), isolated from a smear-ripened cheese.</title>
        <authorList>
            <consortium name="US DOE Joint Genome Institute (JGI-PGF)"/>
            <person name="Walter F."/>
            <person name="Albersmeier A."/>
            <person name="Kalinowski J."/>
            <person name="Ruckert C."/>
        </authorList>
    </citation>
    <scope>NUCLEOTIDE SEQUENCE</scope>
    <source>
        <strain evidence="1">CGMCC 1.15095</strain>
    </source>
</reference>
<evidence type="ECO:0008006" key="3">
    <source>
        <dbReference type="Google" id="ProtNLM"/>
    </source>
</evidence>
<gene>
    <name evidence="1" type="ORF">GCM10011494_14390</name>
</gene>
<dbReference type="RefSeq" id="WP_188769946.1">
    <property type="nucleotide sequence ID" value="NZ_BMHK01000007.1"/>
</dbReference>
<reference evidence="1" key="2">
    <citation type="submission" date="2020-09" db="EMBL/GenBank/DDBJ databases">
        <authorList>
            <person name="Sun Q."/>
            <person name="Zhou Y."/>
        </authorList>
    </citation>
    <scope>NUCLEOTIDE SEQUENCE</scope>
    <source>
        <strain evidence="1">CGMCC 1.15095</strain>
    </source>
</reference>
<comment type="caution">
    <text evidence="1">The sequence shown here is derived from an EMBL/GenBank/DDBJ whole genome shotgun (WGS) entry which is preliminary data.</text>
</comment>
<dbReference type="InterPro" id="IPR027417">
    <property type="entry name" value="P-loop_NTPase"/>
</dbReference>
<name>A0A916TSJ2_9SPHN</name>
<evidence type="ECO:0000313" key="1">
    <source>
        <dbReference type="EMBL" id="GGB97041.1"/>
    </source>
</evidence>
<keyword evidence="2" id="KW-1185">Reference proteome</keyword>
<dbReference type="EMBL" id="BMHK01000007">
    <property type="protein sequence ID" value="GGB97041.1"/>
    <property type="molecule type" value="Genomic_DNA"/>
</dbReference>
<dbReference type="Proteomes" id="UP000608154">
    <property type="component" value="Unassembled WGS sequence"/>
</dbReference>
<dbReference type="SUPFAM" id="SSF52540">
    <property type="entry name" value="P-loop containing nucleoside triphosphate hydrolases"/>
    <property type="match status" value="1"/>
</dbReference>
<protein>
    <recommendedName>
        <fullName evidence="3">Sulfotransferase family protein</fullName>
    </recommendedName>
</protein>
<dbReference type="Gene3D" id="3.40.50.300">
    <property type="entry name" value="P-loop containing nucleotide triphosphate hydrolases"/>
    <property type="match status" value="1"/>
</dbReference>
<dbReference type="AlphaFoldDB" id="A0A916TSJ2"/>
<dbReference type="Pfam" id="PF13469">
    <property type="entry name" value="Sulfotransfer_3"/>
    <property type="match status" value="1"/>
</dbReference>
<organism evidence="1 2">
    <name type="scientific">Novosphingobium endophyticum</name>
    <dbReference type="NCBI Taxonomy" id="1955250"/>
    <lineage>
        <taxon>Bacteria</taxon>
        <taxon>Pseudomonadati</taxon>
        <taxon>Pseudomonadota</taxon>
        <taxon>Alphaproteobacteria</taxon>
        <taxon>Sphingomonadales</taxon>
        <taxon>Sphingomonadaceae</taxon>
        <taxon>Novosphingobium</taxon>
    </lineage>
</organism>
<evidence type="ECO:0000313" key="2">
    <source>
        <dbReference type="Proteomes" id="UP000608154"/>
    </source>
</evidence>